<dbReference type="Proteomes" id="UP001215280">
    <property type="component" value="Unassembled WGS sequence"/>
</dbReference>
<accession>A0AAD7JIY5</accession>
<comment type="caution">
    <text evidence="2">The sequence shown here is derived from an EMBL/GenBank/DDBJ whole genome shotgun (WGS) entry which is preliminary data.</text>
</comment>
<dbReference type="SUPFAM" id="SSF81383">
    <property type="entry name" value="F-box domain"/>
    <property type="match status" value="1"/>
</dbReference>
<dbReference type="Gene3D" id="3.80.10.10">
    <property type="entry name" value="Ribonuclease Inhibitor"/>
    <property type="match status" value="1"/>
</dbReference>
<evidence type="ECO:0000256" key="1">
    <source>
        <dbReference type="SAM" id="MobiDB-lite"/>
    </source>
</evidence>
<gene>
    <name evidence="2" type="ORF">DFH07DRAFT_810614</name>
</gene>
<name>A0AAD7JIY5_9AGAR</name>
<dbReference type="SUPFAM" id="SSF52047">
    <property type="entry name" value="RNI-like"/>
    <property type="match status" value="1"/>
</dbReference>
<feature type="compositionally biased region" description="Polar residues" evidence="1">
    <location>
        <begin position="7"/>
        <end position="23"/>
    </location>
</feature>
<sequence>MSRASAGLSSAHSRSPTPNPLMTATTFTKRHDVRPHPEITAFSSVKLVASAQRQIDQEIRKYQESVRALQFRRNALSPVGRLPPEMLSRIFLFCSDPESLSWIKEVSHICHYWRTVALSCPNLWSFPVFSQPKWADEMLKRSKMAPLTIKADMTYMTPRMVNTVHSSLVQISRIGELDVKTGSRSVPEILNLTDTAPYLHSLSLASPGFSQAEHFTLPDKFLNGEAPRLRKLELTRFFLPWDSPLMANLVHLKIHNPGPTARPSMTEFVQALERMPLLETLELDNALPEIAAGVSTVSMASSRTALKHLKRLAIANVSALECADVLNHLSYPPTTSTRISCVGETSTVTAFSALIPALSDVPGQSAGNLKNLRSLYISIGFGGIVLRGWTCSVQSFDPPATRPFLDLDLRCHRFMRAESEELMAFACKSLPIRGLRALSLSTDMHEIGTKTWISTFADLPTLLTVRLRGEATSLIATLREDVFVKGVKQIPRTPAVKHVGRRGSLRNARKSVSGGLFFPALRNLVLEGADFSAPALDTFEDALMERCERKQELWTLKLYDCNRLTPDDVERLEHIVVEVDWDEVEQGFTDEESEGDDMSSIDVYYGVGGFDDADLDSDYGYW</sequence>
<reference evidence="2" key="1">
    <citation type="submission" date="2023-03" db="EMBL/GenBank/DDBJ databases">
        <title>Massive genome expansion in bonnet fungi (Mycena s.s.) driven by repeated elements and novel gene families across ecological guilds.</title>
        <authorList>
            <consortium name="Lawrence Berkeley National Laboratory"/>
            <person name="Harder C.B."/>
            <person name="Miyauchi S."/>
            <person name="Viragh M."/>
            <person name="Kuo A."/>
            <person name="Thoen E."/>
            <person name="Andreopoulos B."/>
            <person name="Lu D."/>
            <person name="Skrede I."/>
            <person name="Drula E."/>
            <person name="Henrissat B."/>
            <person name="Morin E."/>
            <person name="Kohler A."/>
            <person name="Barry K."/>
            <person name="LaButti K."/>
            <person name="Morin E."/>
            <person name="Salamov A."/>
            <person name="Lipzen A."/>
            <person name="Mereny Z."/>
            <person name="Hegedus B."/>
            <person name="Baldrian P."/>
            <person name="Stursova M."/>
            <person name="Weitz H."/>
            <person name="Taylor A."/>
            <person name="Grigoriev I.V."/>
            <person name="Nagy L.G."/>
            <person name="Martin F."/>
            <person name="Kauserud H."/>
        </authorList>
    </citation>
    <scope>NUCLEOTIDE SEQUENCE</scope>
    <source>
        <strain evidence="2">CBHHK188m</strain>
    </source>
</reference>
<keyword evidence="3" id="KW-1185">Reference proteome</keyword>
<dbReference type="Gene3D" id="1.20.1280.50">
    <property type="match status" value="1"/>
</dbReference>
<organism evidence="2 3">
    <name type="scientific">Mycena maculata</name>
    <dbReference type="NCBI Taxonomy" id="230809"/>
    <lineage>
        <taxon>Eukaryota</taxon>
        <taxon>Fungi</taxon>
        <taxon>Dikarya</taxon>
        <taxon>Basidiomycota</taxon>
        <taxon>Agaricomycotina</taxon>
        <taxon>Agaricomycetes</taxon>
        <taxon>Agaricomycetidae</taxon>
        <taxon>Agaricales</taxon>
        <taxon>Marasmiineae</taxon>
        <taxon>Mycenaceae</taxon>
        <taxon>Mycena</taxon>
    </lineage>
</organism>
<evidence type="ECO:0000313" key="3">
    <source>
        <dbReference type="Proteomes" id="UP001215280"/>
    </source>
</evidence>
<protein>
    <recommendedName>
        <fullName evidence="4">F-box domain-containing protein</fullName>
    </recommendedName>
</protein>
<dbReference type="AlphaFoldDB" id="A0AAD7JIY5"/>
<dbReference type="InterPro" id="IPR036047">
    <property type="entry name" value="F-box-like_dom_sf"/>
</dbReference>
<dbReference type="InterPro" id="IPR032675">
    <property type="entry name" value="LRR_dom_sf"/>
</dbReference>
<dbReference type="EMBL" id="JARJLG010000035">
    <property type="protein sequence ID" value="KAJ7765442.1"/>
    <property type="molecule type" value="Genomic_DNA"/>
</dbReference>
<proteinExistence type="predicted"/>
<evidence type="ECO:0008006" key="4">
    <source>
        <dbReference type="Google" id="ProtNLM"/>
    </source>
</evidence>
<evidence type="ECO:0000313" key="2">
    <source>
        <dbReference type="EMBL" id="KAJ7765442.1"/>
    </source>
</evidence>
<feature type="region of interest" description="Disordered" evidence="1">
    <location>
        <begin position="1"/>
        <end position="23"/>
    </location>
</feature>